<accession>A0A0F9EL65</accession>
<protein>
    <submittedName>
        <fullName evidence="1">Uncharacterized protein</fullName>
    </submittedName>
</protein>
<sequence>MQTINSLVIKSIRGDLRQGGSLVAGTIDGDTDLLASGDNVRLIGKAFADTDDPIFREYFNGHVLEDPDYNFDAFTSRASVRIGTANYRMTGRLQAIGFTEQVSPANDHQIAATMRISSCFTHAVQRHCNFIFDATTMPDGIITETDIDTADTALARFNARGGGNFWQVLVNQYSGGEEGGVQFHRPYFNRLNKLFSLPAAPFQPSPPASKGTLTKEHLRGKVRVIVRNAKLADLTGQVQITAVQSSNSVLTSKFPALQPTRGRIVVKNSGIWADSQGDVDTMAQNLYNWLNRPYTLIVEVDPGLIIFGDDGEGLDLGDKITVTYDGPAEDAITGAGVSLDLSAQDFWVYKYGVTFDSEMRMAKGTLELEADN</sequence>
<proteinExistence type="predicted"/>
<name>A0A0F9EL65_9ZZZZ</name>
<gene>
    <name evidence="1" type="ORF">LCGC14_2139100</name>
</gene>
<reference evidence="1" key="1">
    <citation type="journal article" date="2015" name="Nature">
        <title>Complex archaea that bridge the gap between prokaryotes and eukaryotes.</title>
        <authorList>
            <person name="Spang A."/>
            <person name="Saw J.H."/>
            <person name="Jorgensen S.L."/>
            <person name="Zaremba-Niedzwiedzka K."/>
            <person name="Martijn J."/>
            <person name="Lind A.E."/>
            <person name="van Eijk R."/>
            <person name="Schleper C."/>
            <person name="Guy L."/>
            <person name="Ettema T.J."/>
        </authorList>
    </citation>
    <scope>NUCLEOTIDE SEQUENCE</scope>
</reference>
<organism evidence="1">
    <name type="scientific">marine sediment metagenome</name>
    <dbReference type="NCBI Taxonomy" id="412755"/>
    <lineage>
        <taxon>unclassified sequences</taxon>
        <taxon>metagenomes</taxon>
        <taxon>ecological metagenomes</taxon>
    </lineage>
</organism>
<dbReference type="EMBL" id="LAZR01027013">
    <property type="protein sequence ID" value="KKL67026.1"/>
    <property type="molecule type" value="Genomic_DNA"/>
</dbReference>
<comment type="caution">
    <text evidence="1">The sequence shown here is derived from an EMBL/GenBank/DDBJ whole genome shotgun (WGS) entry which is preliminary data.</text>
</comment>
<evidence type="ECO:0000313" key="1">
    <source>
        <dbReference type="EMBL" id="KKL67026.1"/>
    </source>
</evidence>
<dbReference type="AlphaFoldDB" id="A0A0F9EL65"/>